<name>A0ABT8M2I7_9EURY</name>
<dbReference type="RefSeq" id="WP_301677846.1">
    <property type="nucleotide sequence ID" value="NZ_VCYI01000012.1"/>
</dbReference>
<dbReference type="InterPro" id="IPR013216">
    <property type="entry name" value="Methyltransf_11"/>
</dbReference>
<proteinExistence type="predicted"/>
<dbReference type="Gene3D" id="3.40.50.150">
    <property type="entry name" value="Vaccinia Virus protein VP39"/>
    <property type="match status" value="1"/>
</dbReference>
<keyword evidence="4" id="KW-1185">Reference proteome</keyword>
<dbReference type="SUPFAM" id="SSF53335">
    <property type="entry name" value="S-adenosyl-L-methionine-dependent methyltransferases"/>
    <property type="match status" value="1"/>
</dbReference>
<dbReference type="GO" id="GO:0008168">
    <property type="term" value="F:methyltransferase activity"/>
    <property type="evidence" value="ECO:0007669"/>
    <property type="project" value="UniProtKB-KW"/>
</dbReference>
<accession>A0ABT8M2I7</accession>
<comment type="caution">
    <text evidence="3">The sequence shown here is derived from an EMBL/GenBank/DDBJ whole genome shotgun (WGS) entry which is preliminary data.</text>
</comment>
<gene>
    <name evidence="3" type="ORF">FGW20_09420</name>
</gene>
<dbReference type="Proteomes" id="UP001168423">
    <property type="component" value="Unassembled WGS sequence"/>
</dbReference>
<dbReference type="EMBL" id="VCYI01000012">
    <property type="protein sequence ID" value="MDN7013257.1"/>
    <property type="molecule type" value="Genomic_DNA"/>
</dbReference>
<dbReference type="PANTHER" id="PTHR44068:SF11">
    <property type="entry name" value="GERANYL DIPHOSPHATE 2-C-METHYLTRANSFERASE"/>
    <property type="match status" value="1"/>
</dbReference>
<evidence type="ECO:0000313" key="3">
    <source>
        <dbReference type="EMBL" id="MDN7013257.1"/>
    </source>
</evidence>
<dbReference type="InterPro" id="IPR029063">
    <property type="entry name" value="SAM-dependent_MTases_sf"/>
</dbReference>
<dbReference type="GO" id="GO:0032259">
    <property type="term" value="P:methylation"/>
    <property type="evidence" value="ECO:0007669"/>
    <property type="project" value="UniProtKB-KW"/>
</dbReference>
<evidence type="ECO:0000313" key="4">
    <source>
        <dbReference type="Proteomes" id="UP001168423"/>
    </source>
</evidence>
<feature type="domain" description="Methyltransferase type 11" evidence="2">
    <location>
        <begin position="104"/>
        <end position="200"/>
    </location>
</feature>
<dbReference type="Pfam" id="PF08241">
    <property type="entry name" value="Methyltransf_11"/>
    <property type="match status" value="1"/>
</dbReference>
<sequence length="259" mass="29408">MCVAQTRQDELLTLLQNPATGNPLAFEGDAMIDTVTSERFAVRNGIPVILRKDDVFGWNRTQQRNYDLFSLVYDLIYTFNVWNVQQWLDEIAGIMEVESGDRVLETSVGTGQQIRNLYEHGVEGRFFGNDITYGQLNKCRKNIGKWGIDVGLVQGNAEALPFNDELFDVVFHIGSINVFNDKRTAIHEMIRVAKPGANLYVADESVKFKEQSTFFGPLMPEPEPGVYDPPIGLIPDGMFDVTTRDLWDGKFWMVSFRKP</sequence>
<keyword evidence="3" id="KW-0489">Methyltransferase</keyword>
<evidence type="ECO:0000259" key="2">
    <source>
        <dbReference type="Pfam" id="PF08241"/>
    </source>
</evidence>
<protein>
    <submittedName>
        <fullName evidence="3">Class I SAM-dependent methyltransferase</fullName>
    </submittedName>
</protein>
<dbReference type="PANTHER" id="PTHR44068">
    <property type="entry name" value="ZGC:194242"/>
    <property type="match status" value="1"/>
</dbReference>
<dbReference type="InterPro" id="IPR050447">
    <property type="entry name" value="Erg6_SMT_methyltransf"/>
</dbReference>
<organism evidence="3 4">
    <name type="scientific">Methanoculleus methanifontis</name>
    <dbReference type="NCBI Taxonomy" id="2584086"/>
    <lineage>
        <taxon>Archaea</taxon>
        <taxon>Methanobacteriati</taxon>
        <taxon>Methanobacteriota</taxon>
        <taxon>Stenosarchaea group</taxon>
        <taxon>Methanomicrobia</taxon>
        <taxon>Methanomicrobiales</taxon>
        <taxon>Methanomicrobiaceae</taxon>
        <taxon>Methanoculleus</taxon>
    </lineage>
</organism>
<reference evidence="3" key="1">
    <citation type="submission" date="2019-05" db="EMBL/GenBank/DDBJ databases">
        <title>Isolation and characterization of methanogens from the cold seep sediment at Four-Way Closure Ridge.</title>
        <authorList>
            <person name="You Y.-T."/>
            <person name="Chen S.-C."/>
            <person name="Zhang W.-L."/>
            <person name="Lai M.-C."/>
        </authorList>
    </citation>
    <scope>NUCLEOTIDE SEQUENCE</scope>
    <source>
        <strain evidence="3">FWC-SCC3</strain>
    </source>
</reference>
<evidence type="ECO:0000256" key="1">
    <source>
        <dbReference type="ARBA" id="ARBA00022679"/>
    </source>
</evidence>
<keyword evidence="1" id="KW-0808">Transferase</keyword>